<accession>Q83101</accession>
<keyword evidence="5 7" id="KW-0547">Nucleotide-binding</keyword>
<evidence type="ECO:0000256" key="2">
    <source>
        <dbReference type="ARBA" id="ARBA00022484"/>
    </source>
</evidence>
<dbReference type="Pfam" id="PF02123">
    <property type="entry name" value="RdRP_4"/>
    <property type="match status" value="1"/>
</dbReference>
<comment type="catalytic activity">
    <reaction evidence="6 7">
        <text>RNA(n) + a ribonucleoside 5'-triphosphate = RNA(n+1) + diphosphate</text>
        <dbReference type="Rhea" id="RHEA:21248"/>
        <dbReference type="Rhea" id="RHEA-COMP:14527"/>
        <dbReference type="Rhea" id="RHEA-COMP:17342"/>
        <dbReference type="ChEBI" id="CHEBI:33019"/>
        <dbReference type="ChEBI" id="CHEBI:61557"/>
        <dbReference type="ChEBI" id="CHEBI:140395"/>
        <dbReference type="EC" id="2.7.7.48"/>
    </reaction>
</comment>
<dbReference type="InterPro" id="IPR001795">
    <property type="entry name" value="RNA-dir_pol_luteovirus"/>
</dbReference>
<dbReference type="OrthoDB" id="9167at10239"/>
<organism evidence="8">
    <name type="scientific">Leishmania RNA virus 1 - 4</name>
    <dbReference type="NCBI Taxonomy" id="12530"/>
    <lineage>
        <taxon>Viruses</taxon>
        <taxon>Riboviria</taxon>
        <taxon>Orthornavirae</taxon>
        <taxon>Duplornaviricota</taxon>
        <taxon>Chrymotiviricetes</taxon>
        <taxon>Ghabrivirales</taxon>
        <taxon>Alphatotivirineae</taxon>
        <taxon>Pseudototiviridae</taxon>
        <taxon>Leishmaniavirus</taxon>
        <taxon>Leishmaniavirus ichi</taxon>
        <taxon>Leishmania RNA virus 1</taxon>
    </lineage>
</organism>
<evidence type="ECO:0000256" key="5">
    <source>
        <dbReference type="ARBA" id="ARBA00022741"/>
    </source>
</evidence>
<sequence>SHHLIQYPNQSLKLAKPVTTEAALDCFENVRRMISGFLNLSWLTVTSKERQHKSDSNYFYDYNLFFSQMPAIVFNQLKCCVKTQVDDAIKTILQKTKKVEPSKQVERTLTLSVLNTFLGYLDLGRYVTQYTEQQSGPVAAKLLLTLLSSALIALVPAKSDPNLCQNKIPRHYYQLKAHVGAQKKVNLTAIEVIRGCQHECSVVYCEYMRYSAYFSGLYDDQVAAILLYATAAHGVQGFGARFSILWALTCVKAPDFADEINIYIKHRGMSGLLPQLVEMKCLLGRGVSEIDVELEARNRLNVKNLNMQKFNEDELRAAVRQVYSEEIRRSVSYPPICDFWSSRWLWAANGSHSRALEHAHPELATRKEGQAYRKAVMEQWQHNPMDRWDGTVYVTPSAKLEHGKTRLLLACDTLSYMWFEYALRPVERIWENSNVILDPGSIGNCGIAARVNKWRNSVRGQSFFAVDYDDFNSQHTLLSQKIVFEELFQHINCNMSWTRTLIDSFDSMELWVKGKRAGVVAGTLMSGHRATSFINSVLDRAYIICAGGHVPTSMHVGDDILMSCTFDHADNLIANLTENGIRLNASKQVFSKTSGEFLRVAHREHTSHGYLARVVSSAVSGNWVSDHTLNQQEALMNATVCCRGILNRSLPGDKNPVVRVISRSVSKRTKVDERIIRLLLSGKACLRGGVVYGEQTNCIQVYKINCRVERLEEKLPPYKHATEDYLNNHLTGIEVMAVRQYGSDIADIMAQASWKKSMSNESAEEISRLSLSRDKNLPCLYCITEDEVATLPVRYGLFTSYPILMMLKDRMPIKEALKLAITVGYRPQPNSDIELDLWGESKNSCAIEGILPYNEATSMAQKLPCGGVVIQVIHNVYV</sequence>
<dbReference type="EMBL" id="U01899">
    <property type="protein sequence ID" value="AAB50028.1"/>
    <property type="molecule type" value="Genomic_RNA"/>
</dbReference>
<feature type="non-terminal residue" evidence="8">
    <location>
        <position position="1"/>
    </location>
</feature>
<dbReference type="GO" id="GO:0000166">
    <property type="term" value="F:nucleotide binding"/>
    <property type="evidence" value="ECO:0007669"/>
    <property type="project" value="UniProtKB-KW"/>
</dbReference>
<dbReference type="GO" id="GO:0006351">
    <property type="term" value="P:DNA-templated transcription"/>
    <property type="evidence" value="ECO:0007669"/>
    <property type="project" value="InterPro"/>
</dbReference>
<dbReference type="Proteomes" id="UP000202929">
    <property type="component" value="Segment"/>
</dbReference>
<comment type="similarity">
    <text evidence="1">Belongs to the totiviridae RNA-directed RNA polymerase family.</text>
</comment>
<dbReference type="SUPFAM" id="SSF56672">
    <property type="entry name" value="DNA/RNA polymerases"/>
    <property type="match status" value="1"/>
</dbReference>
<evidence type="ECO:0000256" key="4">
    <source>
        <dbReference type="ARBA" id="ARBA00022695"/>
    </source>
</evidence>
<dbReference type="EC" id="2.7.7.48" evidence="7"/>
<keyword evidence="3 7" id="KW-0808">Transferase</keyword>
<evidence type="ECO:0000313" key="8">
    <source>
        <dbReference type="EMBL" id="AAB50028.1"/>
    </source>
</evidence>
<dbReference type="GO" id="GO:0003968">
    <property type="term" value="F:RNA-directed RNA polymerase activity"/>
    <property type="evidence" value="ECO:0007669"/>
    <property type="project" value="UniProtKB-KW"/>
</dbReference>
<proteinExistence type="inferred from homology"/>
<reference evidence="8" key="1">
    <citation type="submission" date="1993-09" db="EMBL/GenBank/DDBJ databases">
        <authorList>
            <person name="Scheffter S.M."/>
        </authorList>
    </citation>
    <scope>NUCLEOTIDE SEQUENCE</scope>
</reference>
<dbReference type="GO" id="GO:0003723">
    <property type="term" value="F:RNA binding"/>
    <property type="evidence" value="ECO:0007669"/>
    <property type="project" value="InterPro"/>
</dbReference>
<keyword evidence="2 7" id="KW-0696">RNA-directed RNA polymerase</keyword>
<evidence type="ECO:0000256" key="1">
    <source>
        <dbReference type="ARBA" id="ARBA00010455"/>
    </source>
</evidence>
<evidence type="ECO:0000256" key="7">
    <source>
        <dbReference type="RuleBase" id="RU364050"/>
    </source>
</evidence>
<evidence type="ECO:0000256" key="6">
    <source>
        <dbReference type="ARBA" id="ARBA00048744"/>
    </source>
</evidence>
<dbReference type="KEGG" id="vg:940182"/>
<reference evidence="8" key="2">
    <citation type="journal article" date="1994" name="Virology">
        <title>Complete sequence of Leishmania RNA virus 1-4 and identification of conserved sequences.</title>
        <authorList>
            <person name="Scheffter S."/>
            <person name="Widmer G."/>
            <person name="Patterson J.L."/>
        </authorList>
    </citation>
    <scope>NUCLEOTIDE SEQUENCE [LARGE SCALE GENOMIC DNA]</scope>
</reference>
<name>Q83101_9VIRU</name>
<dbReference type="RefSeq" id="NP_619653.1">
    <property type="nucleotide sequence ID" value="NC_003601.1"/>
</dbReference>
<protein>
    <recommendedName>
        <fullName evidence="7">RNA-directed RNA polymerase</fullName>
        <ecNumber evidence="7">2.7.7.48</ecNumber>
    </recommendedName>
</protein>
<dbReference type="InterPro" id="IPR043502">
    <property type="entry name" value="DNA/RNA_pol_sf"/>
</dbReference>
<evidence type="ECO:0000256" key="3">
    <source>
        <dbReference type="ARBA" id="ARBA00022679"/>
    </source>
</evidence>
<keyword evidence="7" id="KW-0693">Viral RNA replication</keyword>
<dbReference type="GeneID" id="940182"/>
<keyword evidence="4 7" id="KW-0548">Nucleotidyltransferase</keyword>